<feature type="compositionally biased region" description="Low complexity" evidence="9">
    <location>
        <begin position="392"/>
        <end position="444"/>
    </location>
</feature>
<evidence type="ECO:0000256" key="9">
    <source>
        <dbReference type="SAM" id="MobiDB-lite"/>
    </source>
</evidence>
<evidence type="ECO:0000256" key="8">
    <source>
        <dbReference type="SAM" id="Coils"/>
    </source>
</evidence>
<keyword evidence="3" id="KW-0507">mRNA processing</keyword>
<evidence type="ECO:0000256" key="3">
    <source>
        <dbReference type="ARBA" id="ARBA00022664"/>
    </source>
</evidence>
<evidence type="ECO:0000259" key="10">
    <source>
        <dbReference type="Pfam" id="PF04696"/>
    </source>
</evidence>
<keyword evidence="4" id="KW-0805">Transcription regulation</keyword>
<evidence type="ECO:0000256" key="4">
    <source>
        <dbReference type="ARBA" id="ARBA00023015"/>
    </source>
</evidence>
<name>A0A8S4RIY9_9NEOP</name>
<feature type="coiled-coil region" evidence="8">
    <location>
        <begin position="152"/>
        <end position="196"/>
    </location>
</feature>
<dbReference type="Proteomes" id="UP000838756">
    <property type="component" value="Unassembled WGS sequence"/>
</dbReference>
<feature type="compositionally biased region" description="Basic and acidic residues" evidence="9">
    <location>
        <begin position="71"/>
        <end position="82"/>
    </location>
</feature>
<dbReference type="GO" id="GO:0006397">
    <property type="term" value="P:mRNA processing"/>
    <property type="evidence" value="ECO:0007669"/>
    <property type="project" value="UniProtKB-KW"/>
</dbReference>
<evidence type="ECO:0000256" key="1">
    <source>
        <dbReference type="ARBA" id="ARBA00004123"/>
    </source>
</evidence>
<reference evidence="11" key="1">
    <citation type="submission" date="2022-03" db="EMBL/GenBank/DDBJ databases">
        <authorList>
            <person name="Lindestad O."/>
        </authorList>
    </citation>
    <scope>NUCLEOTIDE SEQUENCE</scope>
</reference>
<feature type="region of interest" description="Disordered" evidence="9">
    <location>
        <begin position="297"/>
        <end position="533"/>
    </location>
</feature>
<keyword evidence="8" id="KW-0175">Coiled coil</keyword>
<feature type="compositionally biased region" description="Low complexity" evidence="9">
    <location>
        <begin position="504"/>
        <end position="522"/>
    </location>
</feature>
<comment type="caution">
    <text evidence="11">The sequence shown here is derived from an EMBL/GenBank/DDBJ whole genome shotgun (WGS) entry which is preliminary data.</text>
</comment>
<comment type="similarity">
    <text evidence="2">Belongs to the pinin family.</text>
</comment>
<feature type="region of interest" description="Disordered" evidence="9">
    <location>
        <begin position="45"/>
        <end position="111"/>
    </location>
</feature>
<evidence type="ECO:0000256" key="5">
    <source>
        <dbReference type="ARBA" id="ARBA00023163"/>
    </source>
</evidence>
<dbReference type="InterPro" id="IPR006786">
    <property type="entry name" value="Pinin_SDK_MemA"/>
</dbReference>
<dbReference type="PANTHER" id="PTHR12707:SF0">
    <property type="entry name" value="PININ"/>
    <property type="match status" value="1"/>
</dbReference>
<dbReference type="OrthoDB" id="330772at2759"/>
<dbReference type="GO" id="GO:0008380">
    <property type="term" value="P:RNA splicing"/>
    <property type="evidence" value="ECO:0007669"/>
    <property type="project" value="UniProtKB-KW"/>
</dbReference>
<feature type="compositionally biased region" description="Gly residues" evidence="9">
    <location>
        <begin position="303"/>
        <end position="315"/>
    </location>
</feature>
<dbReference type="PANTHER" id="PTHR12707">
    <property type="entry name" value="PINN"/>
    <property type="match status" value="1"/>
</dbReference>
<feature type="compositionally biased region" description="Low complexity" evidence="9">
    <location>
        <begin position="461"/>
        <end position="479"/>
    </location>
</feature>
<feature type="domain" description="Pinin/SDK/MemA protein" evidence="10">
    <location>
        <begin position="133"/>
        <end position="256"/>
    </location>
</feature>
<keyword evidence="6" id="KW-0508">mRNA splicing</keyword>
<feature type="compositionally biased region" description="Basic and acidic residues" evidence="9">
    <location>
        <begin position="327"/>
        <end position="377"/>
    </location>
</feature>
<dbReference type="EMBL" id="CAKXAJ010025221">
    <property type="protein sequence ID" value="CAH2236763.1"/>
    <property type="molecule type" value="Genomic_DNA"/>
</dbReference>
<proteinExistence type="inferred from homology"/>
<keyword evidence="7" id="KW-0539">Nucleus</keyword>
<feature type="compositionally biased region" description="Polar residues" evidence="9">
    <location>
        <begin position="480"/>
        <end position="498"/>
    </location>
</feature>
<evidence type="ECO:0000313" key="11">
    <source>
        <dbReference type="EMBL" id="CAH2236763.1"/>
    </source>
</evidence>
<comment type="subcellular location">
    <subcellularLocation>
        <location evidence="1">Nucleus</location>
    </subcellularLocation>
</comment>
<protein>
    <submittedName>
        <fullName evidence="11">Jg14255 protein</fullName>
    </submittedName>
</protein>
<gene>
    <name evidence="11" type="primary">jg14255</name>
    <name evidence="11" type="ORF">PAEG_LOCUS14111</name>
</gene>
<dbReference type="AlphaFoldDB" id="A0A8S4RIY9"/>
<evidence type="ECO:0000313" key="12">
    <source>
        <dbReference type="Proteomes" id="UP000838756"/>
    </source>
</evidence>
<dbReference type="GO" id="GO:0071013">
    <property type="term" value="C:catalytic step 2 spliceosome"/>
    <property type="evidence" value="ECO:0007669"/>
    <property type="project" value="TreeGrafter"/>
</dbReference>
<evidence type="ECO:0000256" key="6">
    <source>
        <dbReference type="ARBA" id="ARBA00023187"/>
    </source>
</evidence>
<feature type="compositionally biased region" description="Basic and acidic residues" evidence="9">
    <location>
        <begin position="524"/>
        <end position="533"/>
    </location>
</feature>
<evidence type="ECO:0000256" key="2">
    <source>
        <dbReference type="ARBA" id="ARBA00010386"/>
    </source>
</evidence>
<keyword evidence="12" id="KW-1185">Reference proteome</keyword>
<dbReference type="InterPro" id="IPR039853">
    <property type="entry name" value="Pinin"/>
</dbReference>
<keyword evidence="5" id="KW-0804">Transcription</keyword>
<evidence type="ECO:0000256" key="7">
    <source>
        <dbReference type="ARBA" id="ARBA00023242"/>
    </source>
</evidence>
<organism evidence="11 12">
    <name type="scientific">Pararge aegeria aegeria</name>
    <dbReference type="NCBI Taxonomy" id="348720"/>
    <lineage>
        <taxon>Eukaryota</taxon>
        <taxon>Metazoa</taxon>
        <taxon>Ecdysozoa</taxon>
        <taxon>Arthropoda</taxon>
        <taxon>Hexapoda</taxon>
        <taxon>Insecta</taxon>
        <taxon>Pterygota</taxon>
        <taxon>Neoptera</taxon>
        <taxon>Endopterygota</taxon>
        <taxon>Lepidoptera</taxon>
        <taxon>Glossata</taxon>
        <taxon>Ditrysia</taxon>
        <taxon>Papilionoidea</taxon>
        <taxon>Nymphalidae</taxon>
        <taxon>Satyrinae</taxon>
        <taxon>Satyrini</taxon>
        <taxon>Parargina</taxon>
        <taxon>Pararge</taxon>
    </lineage>
</organism>
<dbReference type="Pfam" id="PF04696">
    <property type="entry name" value="Pinin_SDK_memA"/>
    <property type="match status" value="1"/>
</dbReference>
<sequence>MGTEVAISFSSLRAQLESEKSSLFKIDENIKKIVQTSGRFTDRFNASGDYQRGGSRIGGRNSYPDVTNNYKNDDQTRRKYETKTVFSRLSARAHDSDGEEEGPGSKRARMPSAVCRELPTRAAVLRAQGDDEQARTRNRRIFGSLLGTLQKFKQEEIVLQTKEDKKAQVERKIEEQARQEKEREQKERKTLFAEREHKKASIKALEAKMGRVQEFEKWEASQRCLENFILTKASPNIYWLPKKMSEKAQEKLEESSKYHQKCLLRKRQELQEELRRIEQKCMRPRGFAAKENALDATQVQGGEPAGGAGTPGGRGEPVTGAGPPGGRGERGSKRDKFAMDVDEKDRDDSDADERPAGGDDGGRGEDGPDSEESKMDTTIEQNTSVVVDDIKNITTDTNDISAADTSSTNDTSAVDTSVTMDTSAADTNVTNDTTAATTIVANDTSASNTSVTNETRDTNDTSTANSSVVNDSSAANTSVTNDISAANTSVTNDSSAATTGAIIETNDSTSVSEETSTVSNNTQDTKDDKTDHS</sequence>
<accession>A0A8S4RIY9</accession>